<dbReference type="PANTHER" id="PTHR33744:SF1">
    <property type="entry name" value="DNA-BINDING TRANSCRIPTIONAL ACTIVATOR ADER"/>
    <property type="match status" value="1"/>
</dbReference>
<keyword evidence="4" id="KW-1185">Reference proteome</keyword>
<reference evidence="3 4" key="2">
    <citation type="submission" date="2020-03" db="EMBL/GenBank/DDBJ databases">
        <authorList>
            <person name="Ichikawa N."/>
            <person name="Kimura A."/>
            <person name="Kitahashi Y."/>
            <person name="Uohara A."/>
        </authorList>
    </citation>
    <scope>NUCLEOTIDE SEQUENCE [LARGE SCALE GENOMIC DNA]</scope>
    <source>
        <strain evidence="3 4">NBRC 105367</strain>
    </source>
</reference>
<dbReference type="KEGG" id="psuu:Psuf_072120"/>
<dbReference type="InterPro" id="IPR042070">
    <property type="entry name" value="PucR_C-HTH_sf"/>
</dbReference>
<feature type="domain" description="PucR C-terminal helix-turn-helix" evidence="2">
    <location>
        <begin position="425"/>
        <end position="482"/>
    </location>
</feature>
<dbReference type="Pfam" id="PF07905">
    <property type="entry name" value="PucR"/>
    <property type="match status" value="1"/>
</dbReference>
<sequence length="490" mass="51343">MSEPPAVSVDWLVARPGLGLRVRAGEAGLRREIRWAHCIELPDPAPWLRGGELVLTTGLRLPRSAAGQRRYVGQLDGAGVSALALGTGLTHQRVPAAMIEAADGLGLPLLEVPYETPFEALTTAVLERLAERRYSLLTWASAVQARMTRAAVRGGSPAVVRELATATGGRALLLAADRSVVAAHPAGEPAAEVLRGWLAGWGTASLAEAGPEGAVTVDAVRVGRRVHAHLALSTDRPLTQVERVLFGHAVSLIALGHELPDRDADRLRRLDATVVGLCTGAAPAGEAVAEHLAAAGLGDIRVLVAAPAAAAERALRAADAPVLVRVEGDGIVAIVGADHSIGPLGPAVRAGLSRAHPPAEGAAALAEARTAAEVARARRRPLVAFEELAGAALLAEPASREVLVRVAAVRLDPLRAYDREHRTDLVGSLRVFLEHHGQWESAAASLGVHRHTLRSRIARITEVLGGDLDDAHVRAELLLGLTAWADPDQR</sequence>
<dbReference type="InterPro" id="IPR051448">
    <property type="entry name" value="CdaR-like_regulators"/>
</dbReference>
<name>A0A6F8YUZ9_9ACTN</name>
<dbReference type="Gene3D" id="1.10.10.2840">
    <property type="entry name" value="PucR C-terminal helix-turn-helix domain"/>
    <property type="match status" value="1"/>
</dbReference>
<dbReference type="EMBL" id="AP022871">
    <property type="protein sequence ID" value="BCB89899.1"/>
    <property type="molecule type" value="Genomic_DNA"/>
</dbReference>
<dbReference type="AlphaFoldDB" id="A0A6F8YUZ9"/>
<dbReference type="InterPro" id="IPR025736">
    <property type="entry name" value="PucR_C-HTH_dom"/>
</dbReference>
<dbReference type="PANTHER" id="PTHR33744">
    <property type="entry name" value="CARBOHYDRATE DIACID REGULATOR"/>
    <property type="match status" value="1"/>
</dbReference>
<feature type="domain" description="Purine catabolism PurC-like" evidence="1">
    <location>
        <begin position="12"/>
        <end position="129"/>
    </location>
</feature>
<evidence type="ECO:0000313" key="4">
    <source>
        <dbReference type="Proteomes" id="UP000503011"/>
    </source>
</evidence>
<dbReference type="RefSeq" id="WP_173161957.1">
    <property type="nucleotide sequence ID" value="NZ_AP022871.1"/>
</dbReference>
<gene>
    <name evidence="3" type="ORF">Psuf_072120</name>
</gene>
<reference evidence="3 4" key="1">
    <citation type="submission" date="2020-03" db="EMBL/GenBank/DDBJ databases">
        <title>Whole genome shotgun sequence of Phytohabitans suffuscus NBRC 105367.</title>
        <authorList>
            <person name="Komaki H."/>
            <person name="Tamura T."/>
        </authorList>
    </citation>
    <scope>NUCLEOTIDE SEQUENCE [LARGE SCALE GENOMIC DNA]</scope>
    <source>
        <strain evidence="3 4">NBRC 105367</strain>
    </source>
</reference>
<evidence type="ECO:0000313" key="3">
    <source>
        <dbReference type="EMBL" id="BCB89899.1"/>
    </source>
</evidence>
<dbReference type="InterPro" id="IPR012914">
    <property type="entry name" value="PucR_dom"/>
</dbReference>
<dbReference type="Pfam" id="PF13556">
    <property type="entry name" value="HTH_30"/>
    <property type="match status" value="1"/>
</dbReference>
<evidence type="ECO:0000259" key="2">
    <source>
        <dbReference type="Pfam" id="PF13556"/>
    </source>
</evidence>
<dbReference type="Proteomes" id="UP000503011">
    <property type="component" value="Chromosome"/>
</dbReference>
<accession>A0A6F8YUZ9</accession>
<evidence type="ECO:0000259" key="1">
    <source>
        <dbReference type="Pfam" id="PF07905"/>
    </source>
</evidence>
<protein>
    <submittedName>
        <fullName evidence="3">Putative regulatory protein</fullName>
    </submittedName>
</protein>
<organism evidence="3 4">
    <name type="scientific">Phytohabitans suffuscus</name>
    <dbReference type="NCBI Taxonomy" id="624315"/>
    <lineage>
        <taxon>Bacteria</taxon>
        <taxon>Bacillati</taxon>
        <taxon>Actinomycetota</taxon>
        <taxon>Actinomycetes</taxon>
        <taxon>Micromonosporales</taxon>
        <taxon>Micromonosporaceae</taxon>
    </lineage>
</organism>
<proteinExistence type="predicted"/>